<keyword evidence="2" id="KW-1185">Reference proteome</keyword>
<dbReference type="RefSeq" id="WP_145020781.1">
    <property type="nucleotide sequence ID" value="NZ_VLLN01000007.1"/>
</dbReference>
<gene>
    <name evidence="1" type="ORF">JN12_01563</name>
</gene>
<dbReference type="AlphaFoldDB" id="A0A562VPK3"/>
<comment type="caution">
    <text evidence="1">The sequence shown here is derived from an EMBL/GenBank/DDBJ whole genome shotgun (WGS) entry which is preliminary data.</text>
</comment>
<dbReference type="InterPro" id="IPR025737">
    <property type="entry name" value="FApF"/>
</dbReference>
<sequence>MAHNLRIDRLFLLLAVFTVLAFPAWCDAEGPKYSVSQGFEFASGEYGTGIRTDSIFMPLTLAVNPTQRLDFSLEIPLVYQSTSAVVAGEFMGMQRASTGSTMQAASVAMVGSGMGSSPMTNATAANVGDSQFGLGDMKLRTGYVLYTEEEYIPSIRPNFYVKFPTADKGKFLGTGAFDTGFAVELTKWIGNWVADGEAGYAIQGKSSVLAVKNYLYYYAGGGYQLTEKLRPMLFLKGSTAPVEGTSSLLEARLRVKYQLTKHTGIDGYLAKGITTASPDYGMGIAVSYEF</sequence>
<dbReference type="Pfam" id="PF13557">
    <property type="entry name" value="Phenol_MetA_deg"/>
    <property type="match status" value="1"/>
</dbReference>
<reference evidence="1 2" key="1">
    <citation type="submission" date="2019-07" db="EMBL/GenBank/DDBJ databases">
        <title>Genomic Encyclopedia of Archaeal and Bacterial Type Strains, Phase II (KMG-II): from individual species to whole genera.</title>
        <authorList>
            <person name="Goeker M."/>
        </authorList>
    </citation>
    <scope>NUCLEOTIDE SEQUENCE [LARGE SCALE GENOMIC DNA]</scope>
    <source>
        <strain evidence="1 2">ATCC BAA-1139</strain>
    </source>
</reference>
<dbReference type="EMBL" id="VLLN01000007">
    <property type="protein sequence ID" value="TWJ19762.1"/>
    <property type="molecule type" value="Genomic_DNA"/>
</dbReference>
<evidence type="ECO:0000313" key="2">
    <source>
        <dbReference type="Proteomes" id="UP000319449"/>
    </source>
</evidence>
<accession>A0A562VPK3</accession>
<protein>
    <submittedName>
        <fullName evidence="1">Outer membrane putative beta-barrel porin/alpha-amylase</fullName>
    </submittedName>
</protein>
<organism evidence="1 2">
    <name type="scientific">Geobacter argillaceus</name>
    <dbReference type="NCBI Taxonomy" id="345631"/>
    <lineage>
        <taxon>Bacteria</taxon>
        <taxon>Pseudomonadati</taxon>
        <taxon>Thermodesulfobacteriota</taxon>
        <taxon>Desulfuromonadia</taxon>
        <taxon>Geobacterales</taxon>
        <taxon>Geobacteraceae</taxon>
        <taxon>Geobacter</taxon>
    </lineage>
</organism>
<evidence type="ECO:0000313" key="1">
    <source>
        <dbReference type="EMBL" id="TWJ19762.1"/>
    </source>
</evidence>
<dbReference type="OrthoDB" id="9784670at2"/>
<proteinExistence type="predicted"/>
<dbReference type="Proteomes" id="UP000319449">
    <property type="component" value="Unassembled WGS sequence"/>
</dbReference>
<name>A0A562VPK3_9BACT</name>